<dbReference type="EMBL" id="UOEB01000262">
    <property type="protein sequence ID" value="VAV85935.1"/>
    <property type="molecule type" value="Genomic_DNA"/>
</dbReference>
<accession>A0A3B0RQQ9</accession>
<dbReference type="GO" id="GO:0008235">
    <property type="term" value="F:metalloexopeptidase activity"/>
    <property type="evidence" value="ECO:0007669"/>
    <property type="project" value="InterPro"/>
</dbReference>
<name>A0A3B0RQQ9_9ZZZZ</name>
<evidence type="ECO:0000259" key="1">
    <source>
        <dbReference type="Pfam" id="PF04389"/>
    </source>
</evidence>
<dbReference type="InterPro" id="IPR045175">
    <property type="entry name" value="M28_fam"/>
</dbReference>
<protein>
    <submittedName>
        <fullName evidence="2">Peptidase M20/M25/M40 family protein</fullName>
    </submittedName>
</protein>
<gene>
    <name evidence="2" type="ORF">MNBD_BACTEROID02-1497</name>
</gene>
<dbReference type="PANTHER" id="PTHR12147:SF26">
    <property type="entry name" value="PEPTIDASE M28 DOMAIN-CONTAINING PROTEIN"/>
    <property type="match status" value="1"/>
</dbReference>
<dbReference type="Gene3D" id="3.40.630.10">
    <property type="entry name" value="Zn peptidases"/>
    <property type="match status" value="1"/>
</dbReference>
<feature type="domain" description="Peptidase M28" evidence="1">
    <location>
        <begin position="102"/>
        <end position="299"/>
    </location>
</feature>
<organism evidence="2">
    <name type="scientific">hydrothermal vent metagenome</name>
    <dbReference type="NCBI Taxonomy" id="652676"/>
    <lineage>
        <taxon>unclassified sequences</taxon>
        <taxon>metagenomes</taxon>
        <taxon>ecological metagenomes</taxon>
    </lineage>
</organism>
<reference evidence="2" key="1">
    <citation type="submission" date="2018-06" db="EMBL/GenBank/DDBJ databases">
        <authorList>
            <person name="Zhirakovskaya E."/>
        </authorList>
    </citation>
    <scope>NUCLEOTIDE SEQUENCE</scope>
</reference>
<dbReference type="AlphaFoldDB" id="A0A3B0RQQ9"/>
<dbReference type="PANTHER" id="PTHR12147">
    <property type="entry name" value="METALLOPEPTIDASE M28 FAMILY MEMBER"/>
    <property type="match status" value="1"/>
</dbReference>
<dbReference type="PROSITE" id="PS51257">
    <property type="entry name" value="PROKAR_LIPOPROTEIN"/>
    <property type="match status" value="1"/>
</dbReference>
<dbReference type="GO" id="GO:0006508">
    <property type="term" value="P:proteolysis"/>
    <property type="evidence" value="ECO:0007669"/>
    <property type="project" value="InterPro"/>
</dbReference>
<sequence length="311" mass="34951">MNSKIISLGILIFLSGMSCIGQTTYVKPLNKERAFSEDSLLQHIKTLSSDAFEGRRTGTKGGIKAKQYIINQFEKLNVKPLGTSFKQNFSFTTRGKTYNAVNVLGLIKGTQFPDTYIVISAHYDHEGILKGEIYNGADDDASGVSALFSFAEYLKNNPPKHSVILAAFDGEELGLKGSQYYVKHSIIPFKSIMMNINMDMISRSDKNELFVVGTRFNETLKRLILNLNTSKKINLLTGHDGDDGKENWTYSSDHGSFHKKGTPFLYFGVADHKDYHTPTDDYENIQPEFYKEAVRIIISVFNKVDAVQLIE</sequence>
<dbReference type="SUPFAM" id="SSF53187">
    <property type="entry name" value="Zn-dependent exopeptidases"/>
    <property type="match status" value="1"/>
</dbReference>
<evidence type="ECO:0000313" key="2">
    <source>
        <dbReference type="EMBL" id="VAV85935.1"/>
    </source>
</evidence>
<dbReference type="Pfam" id="PF04389">
    <property type="entry name" value="Peptidase_M28"/>
    <property type="match status" value="1"/>
</dbReference>
<proteinExistence type="predicted"/>
<dbReference type="InterPro" id="IPR007484">
    <property type="entry name" value="Peptidase_M28"/>
</dbReference>